<keyword evidence="1" id="KW-0808">Transferase</keyword>
<dbReference type="Proteomes" id="UP000653002">
    <property type="component" value="Unassembled WGS sequence"/>
</dbReference>
<dbReference type="SUPFAM" id="SSF55874">
    <property type="entry name" value="ATPase domain of HSP90 chaperone/DNA topoisomerase II/histidine kinase"/>
    <property type="match status" value="1"/>
</dbReference>
<dbReference type="Gene3D" id="3.30.565.10">
    <property type="entry name" value="Histidine kinase-like ATPase, C-terminal domain"/>
    <property type="match status" value="1"/>
</dbReference>
<comment type="caution">
    <text evidence="1">The sequence shown here is derived from an EMBL/GenBank/DDBJ whole genome shotgun (WGS) entry which is preliminary data.</text>
</comment>
<reference evidence="1" key="1">
    <citation type="submission" date="2020-01" db="EMBL/GenBank/DDBJ databases">
        <authorList>
            <person name="Richard D."/>
        </authorList>
    </citation>
    <scope>NUCLEOTIDE SEQUENCE</scope>
    <source>
        <strain evidence="1">JP541</strain>
    </source>
</reference>
<dbReference type="PANTHER" id="PTHR34220">
    <property type="entry name" value="SENSOR HISTIDINE KINASE YPDA"/>
    <property type="match status" value="1"/>
</dbReference>
<dbReference type="PANTHER" id="PTHR34220:SF7">
    <property type="entry name" value="SENSOR HISTIDINE KINASE YPDA"/>
    <property type="match status" value="1"/>
</dbReference>
<sequence length="90" mass="10369">ANMNSLADRRVIPFEKEMEHVESYLYIEMLRKGDLLKVEYNLEITDFNIPPLTVQTLVENAVKHGMKGKEGVGIISIRTYLKNNTIYVIV</sequence>
<evidence type="ECO:0000313" key="1">
    <source>
        <dbReference type="EMBL" id="MBD4339144.1"/>
    </source>
</evidence>
<gene>
    <name evidence="1" type="ORF">GUH15_24445</name>
</gene>
<dbReference type="InterPro" id="IPR036890">
    <property type="entry name" value="HATPase_C_sf"/>
</dbReference>
<protein>
    <submittedName>
        <fullName evidence="1">Sensor histidine kinase</fullName>
    </submittedName>
</protein>
<name>A0A8I0L5Z3_XANCI</name>
<keyword evidence="1" id="KW-0418">Kinase</keyword>
<dbReference type="GO" id="GO:0016301">
    <property type="term" value="F:kinase activity"/>
    <property type="evidence" value="ECO:0007669"/>
    <property type="project" value="UniProtKB-KW"/>
</dbReference>
<feature type="non-terminal residue" evidence="1">
    <location>
        <position position="1"/>
    </location>
</feature>
<dbReference type="AlphaFoldDB" id="A0A8I0L5Z3"/>
<accession>A0A8I0L5Z3</accession>
<dbReference type="EMBL" id="JAABFR010002082">
    <property type="protein sequence ID" value="MBD4339144.1"/>
    <property type="molecule type" value="Genomic_DNA"/>
</dbReference>
<feature type="non-terminal residue" evidence="1">
    <location>
        <position position="90"/>
    </location>
</feature>
<proteinExistence type="predicted"/>
<organism evidence="1 2">
    <name type="scientific">Xanthomonas citri pv. citri</name>
    <dbReference type="NCBI Taxonomy" id="611301"/>
    <lineage>
        <taxon>Bacteria</taxon>
        <taxon>Pseudomonadati</taxon>
        <taxon>Pseudomonadota</taxon>
        <taxon>Gammaproteobacteria</taxon>
        <taxon>Lysobacterales</taxon>
        <taxon>Lysobacteraceae</taxon>
        <taxon>Xanthomonas</taxon>
    </lineage>
</organism>
<dbReference type="InterPro" id="IPR050640">
    <property type="entry name" value="Bact_2-comp_sensor_kinase"/>
</dbReference>
<evidence type="ECO:0000313" key="2">
    <source>
        <dbReference type="Proteomes" id="UP000653002"/>
    </source>
</evidence>